<dbReference type="GO" id="GO:0008270">
    <property type="term" value="F:zinc ion binding"/>
    <property type="evidence" value="ECO:0007669"/>
    <property type="project" value="InterPro"/>
</dbReference>
<dbReference type="Gene3D" id="4.10.240.10">
    <property type="entry name" value="Zn(2)-C6 fungal-type DNA-binding domain"/>
    <property type="match status" value="1"/>
</dbReference>
<dbReference type="EMBL" id="ONZQ02000013">
    <property type="protein sequence ID" value="SPO05640.1"/>
    <property type="molecule type" value="Genomic_DNA"/>
</dbReference>
<gene>
    <name evidence="4" type="ORF">DNG_08327</name>
</gene>
<dbReference type="PANTHER" id="PTHR47784:SF5">
    <property type="entry name" value="STEROL UPTAKE CONTROL PROTEIN 2"/>
    <property type="match status" value="1"/>
</dbReference>
<feature type="compositionally biased region" description="Basic residues" evidence="2">
    <location>
        <begin position="15"/>
        <end position="31"/>
    </location>
</feature>
<evidence type="ECO:0000313" key="4">
    <source>
        <dbReference type="EMBL" id="SPO05640.1"/>
    </source>
</evidence>
<feature type="region of interest" description="Disordered" evidence="2">
    <location>
        <begin position="60"/>
        <end position="104"/>
    </location>
</feature>
<accession>A0AAE8SY89</accession>
<reference evidence="4" key="1">
    <citation type="submission" date="2018-03" db="EMBL/GenBank/DDBJ databases">
        <authorList>
            <person name="Guldener U."/>
        </authorList>
    </citation>
    <scope>NUCLEOTIDE SEQUENCE</scope>
</reference>
<feature type="domain" description="Zn(2)-C6 fungal-type" evidence="3">
    <location>
        <begin position="29"/>
        <end position="59"/>
    </location>
</feature>
<comment type="caution">
    <text evidence="4">The sequence shown here is derived from an EMBL/GenBank/DDBJ whole genome shotgun (WGS) entry which is preliminary data.</text>
</comment>
<dbReference type="PROSITE" id="PS50048">
    <property type="entry name" value="ZN2_CY6_FUNGAL_2"/>
    <property type="match status" value="1"/>
</dbReference>
<dbReference type="Proteomes" id="UP001187682">
    <property type="component" value="Unassembled WGS sequence"/>
</dbReference>
<feature type="region of interest" description="Disordered" evidence="2">
    <location>
        <begin position="1"/>
        <end position="31"/>
    </location>
</feature>
<dbReference type="GO" id="GO:0001228">
    <property type="term" value="F:DNA-binding transcription activator activity, RNA polymerase II-specific"/>
    <property type="evidence" value="ECO:0007669"/>
    <property type="project" value="TreeGrafter"/>
</dbReference>
<dbReference type="SUPFAM" id="SSF57701">
    <property type="entry name" value="Zn2/Cys6 DNA-binding domain"/>
    <property type="match status" value="1"/>
</dbReference>
<dbReference type="Pfam" id="PF00172">
    <property type="entry name" value="Zn_clus"/>
    <property type="match status" value="1"/>
</dbReference>
<keyword evidence="1" id="KW-0539">Nucleus</keyword>
<evidence type="ECO:0000256" key="1">
    <source>
        <dbReference type="ARBA" id="ARBA00023242"/>
    </source>
</evidence>
<evidence type="ECO:0000256" key="2">
    <source>
        <dbReference type="SAM" id="MobiDB-lite"/>
    </source>
</evidence>
<dbReference type="InterPro" id="IPR001138">
    <property type="entry name" value="Zn2Cys6_DnaBD"/>
</dbReference>
<evidence type="ECO:0000313" key="5">
    <source>
        <dbReference type="Proteomes" id="UP001187682"/>
    </source>
</evidence>
<evidence type="ECO:0000259" key="3">
    <source>
        <dbReference type="PROSITE" id="PS50048"/>
    </source>
</evidence>
<name>A0AAE8SY89_9PEZI</name>
<dbReference type="AlphaFoldDB" id="A0AAE8SY89"/>
<dbReference type="PANTHER" id="PTHR47784">
    <property type="entry name" value="STEROL UPTAKE CONTROL PROTEIN 2"/>
    <property type="match status" value="1"/>
</dbReference>
<dbReference type="InterPro" id="IPR053157">
    <property type="entry name" value="Sterol_Uptake_Regulator"/>
</dbReference>
<dbReference type="CDD" id="cd00067">
    <property type="entry name" value="GAL4"/>
    <property type="match status" value="1"/>
</dbReference>
<keyword evidence="5" id="KW-1185">Reference proteome</keyword>
<sequence>MDPTQAPDPEEQSKKPYHAKRPHRKSRRGCRACKSRKVKCDEVRPACRNCVLRREDCTYASSPEPACSSGGGTPSPQALEIVSSPRSSSSIRSRSPLPTPTLLTEPHFRPQDMSLFDMKLMWWYSTASYTTFYTDWGQSTRTRAILREDIPQRAFETPFLMDIVLCMSACHMQSHTPQQISPTSVAAYRARAFASYRRAIEERRPSTYAGMLAGSLLLIAIASQTFREAESAAGDLYIIDWMMVWRGIGTVVGLISYADARDTGMLPLFLRPAVDVNAGADYIPQDLQAMVSSLAAAGDDDEDAPYVECYQMTLRYIGGLYRELHRGPGPILHLQTVTWFTFLPSEFVAAVRLRRSRALVLLANYLPFIKLLEETWWLKGIADREIAGLLRHLGPDWDHVMGMPRAVMMAEGRKETARILLGDPDWEQQAIIEREKYLCEAAWIDTEDEPVDPPLPVKNPEETTWNRIVPKMEY</sequence>
<dbReference type="PROSITE" id="PS00463">
    <property type="entry name" value="ZN2_CY6_FUNGAL_1"/>
    <property type="match status" value="1"/>
</dbReference>
<organism evidence="4 5">
    <name type="scientific">Cephalotrichum gorgonifer</name>
    <dbReference type="NCBI Taxonomy" id="2041049"/>
    <lineage>
        <taxon>Eukaryota</taxon>
        <taxon>Fungi</taxon>
        <taxon>Dikarya</taxon>
        <taxon>Ascomycota</taxon>
        <taxon>Pezizomycotina</taxon>
        <taxon>Sordariomycetes</taxon>
        <taxon>Hypocreomycetidae</taxon>
        <taxon>Microascales</taxon>
        <taxon>Microascaceae</taxon>
        <taxon>Cephalotrichum</taxon>
    </lineage>
</organism>
<protein>
    <recommendedName>
        <fullName evidence="3">Zn(2)-C6 fungal-type domain-containing protein</fullName>
    </recommendedName>
</protein>
<proteinExistence type="predicted"/>
<dbReference type="SMART" id="SM00066">
    <property type="entry name" value="GAL4"/>
    <property type="match status" value="1"/>
</dbReference>
<dbReference type="InterPro" id="IPR036864">
    <property type="entry name" value="Zn2-C6_fun-type_DNA-bd_sf"/>
</dbReference>
<feature type="compositionally biased region" description="Low complexity" evidence="2">
    <location>
        <begin position="83"/>
        <end position="104"/>
    </location>
</feature>